<dbReference type="Gene3D" id="2.60.60.30">
    <property type="entry name" value="sav2460 like domains"/>
    <property type="match status" value="1"/>
</dbReference>
<evidence type="ECO:0000313" key="3">
    <source>
        <dbReference type="EMBL" id="AYG79919.1"/>
    </source>
</evidence>
<feature type="domain" description="TerD" evidence="2">
    <location>
        <begin position="6"/>
        <end position="153"/>
    </location>
</feature>
<sequence>MSGIGKGLGTVEVALRWDPSPLGSAAHDLDIVAGVYSAAAPGGPPAYGVYFDRRSPDGTISLDRDSRTGQGLGYDEVMRLELGRMSTDYGRVVVGVVIQQQGAGLTFGEVAAPGVRVREGYTELSNHDFAAVADARAATVAEFVRGPSGAWEFLDEVRGFDLAPDAFIASMGAADA</sequence>
<dbReference type="CDD" id="cd06974">
    <property type="entry name" value="TerD_like"/>
    <property type="match status" value="1"/>
</dbReference>
<dbReference type="KEGG" id="shun:DWB77_02037"/>
<dbReference type="Pfam" id="PF02342">
    <property type="entry name" value="TerD"/>
    <property type="match status" value="1"/>
</dbReference>
<dbReference type="InterPro" id="IPR003325">
    <property type="entry name" value="TerD"/>
</dbReference>
<dbReference type="InterPro" id="IPR051324">
    <property type="entry name" value="Stress/Tellurium_Resist"/>
</dbReference>
<dbReference type="AlphaFoldDB" id="A0A387H991"/>
<dbReference type="Proteomes" id="UP000271554">
    <property type="component" value="Chromosome"/>
</dbReference>
<reference evidence="3 4" key="1">
    <citation type="submission" date="2018-10" db="EMBL/GenBank/DDBJ databases">
        <title>Relationship between Morphology and Antimicrobial Activity in Streptomyces.</title>
        <authorList>
            <person name="Kang H.J."/>
            <person name="Kim S.B."/>
        </authorList>
    </citation>
    <scope>NUCLEOTIDE SEQUENCE [LARGE SCALE GENOMIC DNA]</scope>
    <source>
        <strain evidence="3 4">BH38</strain>
    </source>
</reference>
<gene>
    <name evidence="3" type="ORF">DWB77_02037</name>
</gene>
<evidence type="ECO:0000259" key="2">
    <source>
        <dbReference type="Pfam" id="PF02342"/>
    </source>
</evidence>
<dbReference type="PANTHER" id="PTHR32097:SF4">
    <property type="entry name" value="GENERAL STRESS PROTEIN 16U"/>
    <property type="match status" value="1"/>
</dbReference>
<evidence type="ECO:0000256" key="1">
    <source>
        <dbReference type="ARBA" id="ARBA00008775"/>
    </source>
</evidence>
<dbReference type="RefSeq" id="WP_120720940.1">
    <property type="nucleotide sequence ID" value="NZ_CP032698.1"/>
</dbReference>
<accession>A0A387H991</accession>
<name>A0A387H991_9ACTN</name>
<evidence type="ECO:0000313" key="4">
    <source>
        <dbReference type="Proteomes" id="UP000271554"/>
    </source>
</evidence>
<dbReference type="OrthoDB" id="3851702at2"/>
<proteinExistence type="inferred from homology"/>
<keyword evidence="4" id="KW-1185">Reference proteome</keyword>
<protein>
    <recommendedName>
        <fullName evidence="2">TerD domain-containing protein</fullName>
    </recommendedName>
</protein>
<dbReference type="EMBL" id="CP032698">
    <property type="protein sequence ID" value="AYG79919.1"/>
    <property type="molecule type" value="Genomic_DNA"/>
</dbReference>
<dbReference type="PANTHER" id="PTHR32097">
    <property type="entry name" value="CAMP-BINDING PROTEIN 1-RELATED"/>
    <property type="match status" value="1"/>
</dbReference>
<comment type="similarity">
    <text evidence="1">Belongs to the CAPAB/TerDEXZ family.</text>
</comment>
<organism evidence="3 4">
    <name type="scientific">Streptomyces hundungensis</name>
    <dbReference type="NCBI Taxonomy" id="1077946"/>
    <lineage>
        <taxon>Bacteria</taxon>
        <taxon>Bacillati</taxon>
        <taxon>Actinomycetota</taxon>
        <taxon>Actinomycetes</taxon>
        <taxon>Kitasatosporales</taxon>
        <taxon>Streptomycetaceae</taxon>
        <taxon>Streptomyces</taxon>
    </lineage>
</organism>